<protein>
    <recommendedName>
        <fullName evidence="3">Thioredoxin domain-containing protein</fullName>
    </recommendedName>
</protein>
<accession>A0A9D1V0S3</accession>
<evidence type="ECO:0000313" key="2">
    <source>
        <dbReference type="Proteomes" id="UP000824202"/>
    </source>
</evidence>
<dbReference type="EMBL" id="DXFT01000147">
    <property type="protein sequence ID" value="HIX03967.1"/>
    <property type="molecule type" value="Genomic_DNA"/>
</dbReference>
<sequence length="596" mass="67882">MKNVFCFFVLLFCLGGGKCFSQQVLSLFQSLDWEQASLVAARENKLVFVEVGEGDAGNTWDLLDNFDLVQALERQVIAIRVHVNSPQGRTFLPRLLHYPYPCYAFFMPYGDLVGVVGLEQVKERPTCLLETLEEARTLAKAKQESSRTVRFVDLTLPEVLSAAKEERRKVFVYFAEPSEYRSLWMERNVFALNRVADVYNREFLNVRVLRTETGDWEKKYGIHVADSPALLFLNAEGKMLYRSSGCYDADGAIACANAALEKAKGIPFKELEDVAALHEASKEGKLLFVDYHADNRVHQELAEHVFTDPEVTDYFTGHFVNVSRIAEENVLLFLNCQGEELHRVCSVQDAGDLLAEARKAVEGRGVGSLQARYRQGERDARFVEDYIVALARAGKGEEASEVVMAYLEPLSPACLKEDKYWQLFYSYGKSAAPAFLDYLLAHRGELFELYGKDAVLEKIAELWTAGAWAFQKDGQLDEEGFKLYSRRLKKEKVDGWYAIVRNAGLKLAEQRGDWKTFINLAEEKWKEEEVPDVELYRWAGEINTHCQDKNVRYKMAQCLAGRVAVINQKEHLTGKVDLTSYRGFFEKMINDLLQGQ</sequence>
<dbReference type="AlphaFoldDB" id="A0A9D1V0S3"/>
<name>A0A9D1V0S3_9BACT</name>
<evidence type="ECO:0000313" key="1">
    <source>
        <dbReference type="EMBL" id="HIX03967.1"/>
    </source>
</evidence>
<evidence type="ECO:0008006" key="3">
    <source>
        <dbReference type="Google" id="ProtNLM"/>
    </source>
</evidence>
<reference evidence="1" key="1">
    <citation type="journal article" date="2021" name="PeerJ">
        <title>Extensive microbial diversity within the chicken gut microbiome revealed by metagenomics and culture.</title>
        <authorList>
            <person name="Gilroy R."/>
            <person name="Ravi A."/>
            <person name="Getino M."/>
            <person name="Pursley I."/>
            <person name="Horton D.L."/>
            <person name="Alikhan N.F."/>
            <person name="Baker D."/>
            <person name="Gharbi K."/>
            <person name="Hall N."/>
            <person name="Watson M."/>
            <person name="Adriaenssens E.M."/>
            <person name="Foster-Nyarko E."/>
            <person name="Jarju S."/>
            <person name="Secka A."/>
            <person name="Antonio M."/>
            <person name="Oren A."/>
            <person name="Chaudhuri R.R."/>
            <person name="La Ragione R."/>
            <person name="Hildebrand F."/>
            <person name="Pallen M.J."/>
        </authorList>
    </citation>
    <scope>NUCLEOTIDE SEQUENCE</scope>
    <source>
        <strain evidence="1">23274</strain>
    </source>
</reference>
<organism evidence="1 2">
    <name type="scientific">Candidatus Odoribacter faecigallinarum</name>
    <dbReference type="NCBI Taxonomy" id="2838706"/>
    <lineage>
        <taxon>Bacteria</taxon>
        <taxon>Pseudomonadati</taxon>
        <taxon>Bacteroidota</taxon>
        <taxon>Bacteroidia</taxon>
        <taxon>Bacteroidales</taxon>
        <taxon>Odoribacteraceae</taxon>
        <taxon>Odoribacter</taxon>
    </lineage>
</organism>
<gene>
    <name evidence="1" type="ORF">H9863_07630</name>
</gene>
<proteinExistence type="predicted"/>
<dbReference type="Proteomes" id="UP000824202">
    <property type="component" value="Unassembled WGS sequence"/>
</dbReference>
<dbReference type="SUPFAM" id="SSF52833">
    <property type="entry name" value="Thioredoxin-like"/>
    <property type="match status" value="3"/>
</dbReference>
<reference evidence="1" key="2">
    <citation type="submission" date="2021-04" db="EMBL/GenBank/DDBJ databases">
        <authorList>
            <person name="Gilroy R."/>
        </authorList>
    </citation>
    <scope>NUCLEOTIDE SEQUENCE</scope>
    <source>
        <strain evidence="1">23274</strain>
    </source>
</reference>
<comment type="caution">
    <text evidence="1">The sequence shown here is derived from an EMBL/GenBank/DDBJ whole genome shotgun (WGS) entry which is preliminary data.</text>
</comment>
<dbReference type="InterPro" id="IPR036249">
    <property type="entry name" value="Thioredoxin-like_sf"/>
</dbReference>
<dbReference type="Gene3D" id="3.40.30.10">
    <property type="entry name" value="Glutaredoxin"/>
    <property type="match status" value="2"/>
</dbReference>